<keyword evidence="1" id="KW-0732">Signal</keyword>
<dbReference type="EMBL" id="LFZX01000059">
    <property type="protein sequence ID" value="KNC67601.1"/>
    <property type="molecule type" value="Genomic_DNA"/>
</dbReference>
<dbReference type="OrthoDB" id="6309499at2"/>
<dbReference type="AlphaFoldDB" id="A0A0L0ET69"/>
<evidence type="ECO:0000256" key="1">
    <source>
        <dbReference type="SAM" id="SignalP"/>
    </source>
</evidence>
<dbReference type="Proteomes" id="UP000036850">
    <property type="component" value="Unassembled WGS sequence"/>
</dbReference>
<sequence>MKSLFITAILLAFSHNTLAATDLVKDAIITGISNTNGNVNTFTIWLEGGTGLCANKSISFPVTAAGSKESHERAYSAALTAFATGDKIMAHNYYNTDCHNAAYIKVSK</sequence>
<name>A0A0L0ET69_9GAMM</name>
<protein>
    <submittedName>
        <fullName evidence="2">Uncharacterized protein</fullName>
    </submittedName>
</protein>
<comment type="caution">
    <text evidence="2">The sequence shown here is derived from an EMBL/GenBank/DDBJ whole genome shotgun (WGS) entry which is preliminary data.</text>
</comment>
<proteinExistence type="predicted"/>
<feature type="signal peptide" evidence="1">
    <location>
        <begin position="1"/>
        <end position="19"/>
    </location>
</feature>
<gene>
    <name evidence="2" type="ORF">AC626_09795</name>
</gene>
<dbReference type="InterPro" id="IPR046034">
    <property type="entry name" value="DUF5992"/>
</dbReference>
<evidence type="ECO:0000313" key="3">
    <source>
        <dbReference type="Proteomes" id="UP000036850"/>
    </source>
</evidence>
<dbReference type="PATRIC" id="fig|43658.6.peg.5879"/>
<evidence type="ECO:0000313" key="2">
    <source>
        <dbReference type="EMBL" id="KNC67601.1"/>
    </source>
</evidence>
<accession>A0A0L0ET69</accession>
<reference evidence="3" key="1">
    <citation type="submission" date="2015-07" db="EMBL/GenBank/DDBJ databases">
        <title>Draft genome sequence of a Pseudoalteromonas rubra strain, OCN096, isolated from Kaneohe Bay, Oahu, Hawaii.</title>
        <authorList>
            <person name="Beurmann S."/>
            <person name="Ushijima B."/>
            <person name="Belcaid M."/>
            <person name="Callahan S.M."/>
            <person name="Aeby G.S."/>
        </authorList>
    </citation>
    <scope>NUCLEOTIDE SEQUENCE [LARGE SCALE GENOMIC DNA]</scope>
    <source>
        <strain evidence="3">OCN096</strain>
    </source>
</reference>
<dbReference type="Pfam" id="PF19454">
    <property type="entry name" value="DUF5992"/>
    <property type="match status" value="1"/>
</dbReference>
<feature type="chain" id="PRO_5005538289" evidence="1">
    <location>
        <begin position="20"/>
        <end position="108"/>
    </location>
</feature>
<organism evidence="2 3">
    <name type="scientific">Pseudoalteromonas rubra</name>
    <dbReference type="NCBI Taxonomy" id="43658"/>
    <lineage>
        <taxon>Bacteria</taxon>
        <taxon>Pseudomonadati</taxon>
        <taxon>Pseudomonadota</taxon>
        <taxon>Gammaproteobacteria</taxon>
        <taxon>Alteromonadales</taxon>
        <taxon>Pseudoalteromonadaceae</taxon>
        <taxon>Pseudoalteromonas</taxon>
    </lineage>
</organism>